<organism evidence="1 2">
    <name type="scientific">Paramecium primaurelia</name>
    <dbReference type="NCBI Taxonomy" id="5886"/>
    <lineage>
        <taxon>Eukaryota</taxon>
        <taxon>Sar</taxon>
        <taxon>Alveolata</taxon>
        <taxon>Ciliophora</taxon>
        <taxon>Intramacronucleata</taxon>
        <taxon>Oligohymenophorea</taxon>
        <taxon>Peniculida</taxon>
        <taxon>Parameciidae</taxon>
        <taxon>Paramecium</taxon>
    </lineage>
</organism>
<gene>
    <name evidence="1" type="ORF">PPRIM_AZ9-3.1.T0200321</name>
</gene>
<dbReference type="Proteomes" id="UP000688137">
    <property type="component" value="Unassembled WGS sequence"/>
</dbReference>
<dbReference type="EMBL" id="CAJJDM010000017">
    <property type="protein sequence ID" value="CAD8053422.1"/>
    <property type="molecule type" value="Genomic_DNA"/>
</dbReference>
<accession>A0A8S1KKN7</accession>
<reference evidence="1" key="1">
    <citation type="submission" date="2021-01" db="EMBL/GenBank/DDBJ databases">
        <authorList>
            <consortium name="Genoscope - CEA"/>
            <person name="William W."/>
        </authorList>
    </citation>
    <scope>NUCLEOTIDE SEQUENCE</scope>
</reference>
<sequence>MLDLCKTDRFQLGVTLYQLMIRQQLRSNGEEQHRIRDGIRITDFPENTYSLRLRSLICRMMDPNTFKKQCSRYFGR</sequence>
<proteinExistence type="predicted"/>
<protein>
    <submittedName>
        <fullName evidence="1">Uncharacterized protein</fullName>
    </submittedName>
</protein>
<evidence type="ECO:0000313" key="2">
    <source>
        <dbReference type="Proteomes" id="UP000688137"/>
    </source>
</evidence>
<evidence type="ECO:0000313" key="1">
    <source>
        <dbReference type="EMBL" id="CAD8053422.1"/>
    </source>
</evidence>
<keyword evidence="2" id="KW-1185">Reference proteome</keyword>
<name>A0A8S1KKN7_PARPR</name>
<dbReference type="AlphaFoldDB" id="A0A8S1KKN7"/>
<comment type="caution">
    <text evidence="1">The sequence shown here is derived from an EMBL/GenBank/DDBJ whole genome shotgun (WGS) entry which is preliminary data.</text>
</comment>